<protein>
    <submittedName>
        <fullName evidence="2">Uncharacterized protein</fullName>
    </submittedName>
</protein>
<evidence type="ECO:0000313" key="2">
    <source>
        <dbReference type="EMBL" id="SMB89587.1"/>
    </source>
</evidence>
<gene>
    <name evidence="2" type="ORF">SAMN00790413_00479</name>
</gene>
<proteinExistence type="predicted"/>
<dbReference type="Proteomes" id="UP000192582">
    <property type="component" value="Unassembled WGS sequence"/>
</dbReference>
<keyword evidence="3" id="KW-1185">Reference proteome</keyword>
<sequence>MTNKIMHSGTPLTGGNLMDGARVSGVSAVRKGWESPVFFASTFRRNGVPLGPSNKTPAGARSKPRSGLPRATLPP</sequence>
<dbReference type="EMBL" id="FWWU01000009">
    <property type="protein sequence ID" value="SMB89587.1"/>
    <property type="molecule type" value="Genomic_DNA"/>
</dbReference>
<accession>A0A1W1V7Y8</accession>
<evidence type="ECO:0000313" key="3">
    <source>
        <dbReference type="Proteomes" id="UP000192582"/>
    </source>
</evidence>
<organism evidence="2 3">
    <name type="scientific">Deinococcus hopiensis KR-140</name>
    <dbReference type="NCBI Taxonomy" id="695939"/>
    <lineage>
        <taxon>Bacteria</taxon>
        <taxon>Thermotogati</taxon>
        <taxon>Deinococcota</taxon>
        <taxon>Deinococci</taxon>
        <taxon>Deinococcales</taxon>
        <taxon>Deinococcaceae</taxon>
        <taxon>Deinococcus</taxon>
    </lineage>
</organism>
<feature type="region of interest" description="Disordered" evidence="1">
    <location>
        <begin position="44"/>
        <end position="75"/>
    </location>
</feature>
<reference evidence="2 3" key="1">
    <citation type="submission" date="2017-04" db="EMBL/GenBank/DDBJ databases">
        <authorList>
            <person name="Afonso C.L."/>
            <person name="Miller P.J."/>
            <person name="Scott M.A."/>
            <person name="Spackman E."/>
            <person name="Goraichik I."/>
            <person name="Dimitrov K.M."/>
            <person name="Suarez D.L."/>
            <person name="Swayne D.E."/>
        </authorList>
    </citation>
    <scope>NUCLEOTIDE SEQUENCE [LARGE SCALE GENOMIC DNA]</scope>
    <source>
        <strain evidence="2 3">KR-140</strain>
    </source>
</reference>
<dbReference type="STRING" id="695939.SAMN00790413_00479"/>
<dbReference type="AlphaFoldDB" id="A0A1W1V7Y8"/>
<evidence type="ECO:0000256" key="1">
    <source>
        <dbReference type="SAM" id="MobiDB-lite"/>
    </source>
</evidence>
<name>A0A1W1V7Y8_9DEIO</name>